<dbReference type="SUPFAM" id="SSF52151">
    <property type="entry name" value="FabD/lysophospholipase-like"/>
    <property type="match status" value="1"/>
</dbReference>
<dbReference type="InterPro" id="IPR016035">
    <property type="entry name" value="Acyl_Trfase/lysoPLipase"/>
</dbReference>
<dbReference type="RefSeq" id="WP_408901670.1">
    <property type="nucleotide sequence ID" value="NZ_NRSG01000390.1"/>
</dbReference>
<feature type="transmembrane region" description="Helical" evidence="1">
    <location>
        <begin position="204"/>
        <end position="227"/>
    </location>
</feature>
<feature type="transmembrane region" description="Helical" evidence="1">
    <location>
        <begin position="173"/>
        <end position="192"/>
    </location>
</feature>
<keyword evidence="1" id="KW-1133">Transmembrane helix</keyword>
<proteinExistence type="predicted"/>
<feature type="transmembrane region" description="Helical" evidence="1">
    <location>
        <begin position="61"/>
        <end position="79"/>
    </location>
</feature>
<evidence type="ECO:0000313" key="3">
    <source>
        <dbReference type="Proteomes" id="UP000697995"/>
    </source>
</evidence>
<keyword evidence="1" id="KW-0472">Membrane</keyword>
<feature type="non-terminal residue" evidence="2">
    <location>
        <position position="1"/>
    </location>
</feature>
<accession>A0ABS1D504</accession>
<dbReference type="Proteomes" id="UP000697995">
    <property type="component" value="Unassembled WGS sequence"/>
</dbReference>
<gene>
    <name evidence="2" type="ORF">CKO45_27075</name>
</gene>
<evidence type="ECO:0000313" key="2">
    <source>
        <dbReference type="EMBL" id="MBK1661859.1"/>
    </source>
</evidence>
<feature type="transmembrane region" description="Helical" evidence="1">
    <location>
        <begin position="247"/>
        <end position="270"/>
    </location>
</feature>
<protein>
    <submittedName>
        <fullName evidence="2">Uncharacterized protein</fullName>
    </submittedName>
</protein>
<dbReference type="EMBL" id="NRSG01000390">
    <property type="protein sequence ID" value="MBK1661859.1"/>
    <property type="molecule type" value="Genomic_DNA"/>
</dbReference>
<keyword evidence="1" id="KW-0812">Transmembrane</keyword>
<evidence type="ECO:0000256" key="1">
    <source>
        <dbReference type="SAM" id="Phobius"/>
    </source>
</evidence>
<comment type="caution">
    <text evidence="2">The sequence shown here is derived from an EMBL/GenBank/DDBJ whole genome shotgun (WGS) entry which is preliminary data.</text>
</comment>
<feature type="transmembrane region" description="Helical" evidence="1">
    <location>
        <begin position="35"/>
        <end position="54"/>
    </location>
</feature>
<sequence length="680" mass="71145">YNPPEALPPPPRAAGAPLGDRHPVPTPLGWLRDHASYLLAPGLWSLLAAIGMLLRKLVANILTIAPVVVLAAVLVGLLGRSQERVAGWLAGKMLDPSGALPALLGLPLLLLVLVCARMERRAARHPAQRGMAVRARLDALGAAVILALLAALLLTAPLGLLEFAGLLRGGDTGLVTLPALAVVIGSLLLATLASRIRGRAGRIVISALGLLFAGGLLVLIALLADLLATPAPGGSTDLTWLWPQAGAASPATLLLLAAGLAAAAGWLAWVAAPGGARLLPRLLPAALLLYLALGTAAPPVPGEPVDWPVLLGAGLAALAARAVIWRLIDPNATSLHGFYRDRLADAFLGDPRGLSAGGERRIGLSDLLPAKTDGPFPILNATVNGAPSSELARRGRRAAPFTITPLEAGNITLDYCDTAALERAAPDFDAAAAIALSGAALSPNAGSKTGGGLDRFVKGLLNVRTGRWLPAPIPARGGRTPRPPLDPRQFLLELTGIRRTTPEDRWVFVSDGGHFENLGLVSLLHRRCALVLVVDAEADPRMTLNGLAVATRIARLDLGAEVELDTAPLRPDAQGCTAAHVLEGRIRYRDDDPVWPGGVARLVYVKASVTGDEAADVLEYRSRYADFPQETTADQFFSEEQFEAYRRLGWHMAAAVVDDAARQAWPARAGDGPPAAMTAR</sequence>
<feature type="transmembrane region" description="Helical" evidence="1">
    <location>
        <begin position="99"/>
        <end position="118"/>
    </location>
</feature>
<keyword evidence="3" id="KW-1185">Reference proteome</keyword>
<reference evidence="2 3" key="1">
    <citation type="journal article" date="2020" name="Microorganisms">
        <title>Osmotic Adaptation and Compatible Solute Biosynthesis of Phototrophic Bacteria as Revealed from Genome Analyses.</title>
        <authorList>
            <person name="Imhoff J.F."/>
            <person name="Rahn T."/>
            <person name="Kunzel S."/>
            <person name="Keller A."/>
            <person name="Neulinger S.C."/>
        </authorList>
    </citation>
    <scope>NUCLEOTIDE SEQUENCE [LARGE SCALE GENOMIC DNA]</scope>
    <source>
        <strain evidence="2 3">DSM 15382</strain>
    </source>
</reference>
<feature type="transmembrane region" description="Helical" evidence="1">
    <location>
        <begin position="139"/>
        <end position="161"/>
    </location>
</feature>
<organism evidence="2 3">
    <name type="scientific">Paracraurococcus ruber</name>
    <dbReference type="NCBI Taxonomy" id="77675"/>
    <lineage>
        <taxon>Bacteria</taxon>
        <taxon>Pseudomonadati</taxon>
        <taxon>Pseudomonadota</taxon>
        <taxon>Alphaproteobacteria</taxon>
        <taxon>Acetobacterales</taxon>
        <taxon>Roseomonadaceae</taxon>
        <taxon>Paracraurococcus</taxon>
    </lineage>
</organism>
<name>A0ABS1D504_9PROT</name>
<feature type="transmembrane region" description="Helical" evidence="1">
    <location>
        <begin position="282"/>
        <end position="301"/>
    </location>
</feature>